<dbReference type="OrthoDB" id="9802815at2"/>
<feature type="domain" description="Formyl transferase N-terminal" evidence="1">
    <location>
        <begin position="84"/>
        <end position="152"/>
    </location>
</feature>
<evidence type="ECO:0000313" key="3">
    <source>
        <dbReference type="Proteomes" id="UP000193749"/>
    </source>
</evidence>
<reference evidence="2 3" key="1">
    <citation type="journal article" date="2017" name="Antonie Van Leeuwenhoek">
        <title>Phylogenomic resolution of the bacterial genus Pantoea and its relationship with Erwinia and Tatumella.</title>
        <authorList>
            <person name="Palmer M."/>
            <person name="Steenkamp E.T."/>
            <person name="Coetzee M.P."/>
            <person name="Chan W.Y."/>
            <person name="van Zyl E."/>
            <person name="De Maayer P."/>
            <person name="Coutinho T.A."/>
            <person name="Blom J."/>
            <person name="Smits T.H."/>
            <person name="Duffy B."/>
            <person name="Venter S.N."/>
        </authorList>
    </citation>
    <scope>NUCLEOTIDE SEQUENCE [LARGE SCALE GENOMIC DNA]</scope>
    <source>
        <strain evidence="2 3">LMG 2657</strain>
    </source>
</reference>
<dbReference type="SUPFAM" id="SSF53328">
    <property type="entry name" value="Formyltransferase"/>
    <property type="match status" value="1"/>
</dbReference>
<dbReference type="RefSeq" id="WP_084876956.1">
    <property type="nucleotide sequence ID" value="NZ_MLJI01000001.1"/>
</dbReference>
<organism evidence="2 3">
    <name type="scientific">Pantoea cypripedii</name>
    <name type="common">Pectobacterium cypripedii</name>
    <name type="synonym">Erwinia cypripedii</name>
    <dbReference type="NCBI Taxonomy" id="55209"/>
    <lineage>
        <taxon>Bacteria</taxon>
        <taxon>Pseudomonadati</taxon>
        <taxon>Pseudomonadota</taxon>
        <taxon>Gammaproteobacteria</taxon>
        <taxon>Enterobacterales</taxon>
        <taxon>Erwiniaceae</taxon>
        <taxon>Pantoea</taxon>
    </lineage>
</organism>
<gene>
    <name evidence="2" type="ORF">HA50_17855</name>
</gene>
<proteinExistence type="predicted"/>
<name>A0A1X1EYL4_PANCY</name>
<accession>A0A1X1EYL4</accession>
<comment type="caution">
    <text evidence="2">The sequence shown here is derived from an EMBL/GenBank/DDBJ whole genome shotgun (WGS) entry which is preliminary data.</text>
</comment>
<evidence type="ECO:0000259" key="1">
    <source>
        <dbReference type="Pfam" id="PF00551"/>
    </source>
</evidence>
<dbReference type="Proteomes" id="UP000193749">
    <property type="component" value="Unassembled WGS sequence"/>
</dbReference>
<sequence>MKCIQVLAKKIHRQKDLNTIERSYRGLSEAEEYLALTYGVPELHPLKLANIVTTIDFTDDFLSHCTDGVNAIDNSGAIIFLNVILKNKWIDFFEQRIVNAHPAVLPYARGMFAIEQFLVDNTHCQFEQAAGATIHYIDMGIDTGAIIETAQLEKIWDLESIWAVKGESYLLAFELMKCYLTRKEKFTLTDCHRADKTISSPLYFRRNFSPEIKKHPRPNS</sequence>
<dbReference type="InterPro" id="IPR002376">
    <property type="entry name" value="Formyl_transf_N"/>
</dbReference>
<dbReference type="Pfam" id="PF00551">
    <property type="entry name" value="Formyl_trans_N"/>
    <property type="match status" value="1"/>
</dbReference>
<dbReference type="Gene3D" id="3.40.50.170">
    <property type="entry name" value="Formyl transferase, N-terminal domain"/>
    <property type="match status" value="1"/>
</dbReference>
<dbReference type="STRING" id="55209.HA50_17855"/>
<dbReference type="EMBL" id="MLJI01000001">
    <property type="protein sequence ID" value="ORM95109.1"/>
    <property type="molecule type" value="Genomic_DNA"/>
</dbReference>
<dbReference type="AlphaFoldDB" id="A0A1X1EYL4"/>
<evidence type="ECO:0000313" key="2">
    <source>
        <dbReference type="EMBL" id="ORM95109.1"/>
    </source>
</evidence>
<dbReference type="InterPro" id="IPR036477">
    <property type="entry name" value="Formyl_transf_N_sf"/>
</dbReference>
<keyword evidence="3" id="KW-1185">Reference proteome</keyword>
<protein>
    <recommendedName>
        <fullName evidence="1">Formyl transferase N-terminal domain-containing protein</fullName>
    </recommendedName>
</protein>